<evidence type="ECO:0000313" key="2">
    <source>
        <dbReference type="Proteomes" id="UP001188597"/>
    </source>
</evidence>
<dbReference type="AlphaFoldDB" id="A0AA88VL69"/>
<organism evidence="1 2">
    <name type="scientific">Escallonia herrerae</name>
    <dbReference type="NCBI Taxonomy" id="1293975"/>
    <lineage>
        <taxon>Eukaryota</taxon>
        <taxon>Viridiplantae</taxon>
        <taxon>Streptophyta</taxon>
        <taxon>Embryophyta</taxon>
        <taxon>Tracheophyta</taxon>
        <taxon>Spermatophyta</taxon>
        <taxon>Magnoliopsida</taxon>
        <taxon>eudicotyledons</taxon>
        <taxon>Gunneridae</taxon>
        <taxon>Pentapetalae</taxon>
        <taxon>asterids</taxon>
        <taxon>campanulids</taxon>
        <taxon>Escalloniales</taxon>
        <taxon>Escalloniaceae</taxon>
        <taxon>Escallonia</taxon>
    </lineage>
</organism>
<dbReference type="EMBL" id="JAVXUP010001784">
    <property type="protein sequence ID" value="KAK3008135.1"/>
    <property type="molecule type" value="Genomic_DNA"/>
</dbReference>
<protein>
    <submittedName>
        <fullName evidence="1">Uncharacterized protein</fullName>
    </submittedName>
</protein>
<name>A0AA88VL69_9ASTE</name>
<comment type="caution">
    <text evidence="1">The sequence shown here is derived from an EMBL/GenBank/DDBJ whole genome shotgun (WGS) entry which is preliminary data.</text>
</comment>
<keyword evidence="2" id="KW-1185">Reference proteome</keyword>
<gene>
    <name evidence="1" type="ORF">RJ639_014247</name>
</gene>
<dbReference type="Proteomes" id="UP001188597">
    <property type="component" value="Unassembled WGS sequence"/>
</dbReference>
<proteinExistence type="predicted"/>
<sequence length="272" mass="29004">MNSSALASIISSPALSSNSLSVSSSSSSLSSSCLSSSWRLFAEAYWLIVPAEEVDGAGEADGSTSSNCSMFTITEGGGMAAGVWVGGGDGDGLSWRCKGRIDPNIFFQFPLEATSSWTLFDFSPGFWRSMNNAAFRRLNAPRFFFFCPLMVDFSVVGKIVSATTLLVTTSVRRLADPVDEAEESLLIDDSCMQLRNHELQLPNTLQTYAAQMVSASQVVYETPAIGSIATAATYGRASPNFQHKSGTSAAFSAQLPLALNSIKLQIIKGRSP</sequence>
<evidence type="ECO:0000313" key="1">
    <source>
        <dbReference type="EMBL" id="KAK3008135.1"/>
    </source>
</evidence>
<accession>A0AA88VL69</accession>
<reference evidence="1" key="1">
    <citation type="submission" date="2022-12" db="EMBL/GenBank/DDBJ databases">
        <title>Draft genome assemblies for two species of Escallonia (Escalloniales).</title>
        <authorList>
            <person name="Chanderbali A."/>
            <person name="Dervinis C."/>
            <person name="Anghel I."/>
            <person name="Soltis D."/>
            <person name="Soltis P."/>
            <person name="Zapata F."/>
        </authorList>
    </citation>
    <scope>NUCLEOTIDE SEQUENCE</scope>
    <source>
        <strain evidence="1">UCBG64.0493</strain>
        <tissue evidence="1">Leaf</tissue>
    </source>
</reference>